<gene>
    <name evidence="1" type="ORF">DFH08DRAFT_814036</name>
</gene>
<name>A0AAD6ZQ26_9AGAR</name>
<dbReference type="AlphaFoldDB" id="A0AAD6ZQ26"/>
<keyword evidence="2" id="KW-1185">Reference proteome</keyword>
<reference evidence="1" key="1">
    <citation type="submission" date="2023-03" db="EMBL/GenBank/DDBJ databases">
        <title>Massive genome expansion in bonnet fungi (Mycena s.s.) driven by repeated elements and novel gene families across ecological guilds.</title>
        <authorList>
            <consortium name="Lawrence Berkeley National Laboratory"/>
            <person name="Harder C.B."/>
            <person name="Miyauchi S."/>
            <person name="Viragh M."/>
            <person name="Kuo A."/>
            <person name="Thoen E."/>
            <person name="Andreopoulos B."/>
            <person name="Lu D."/>
            <person name="Skrede I."/>
            <person name="Drula E."/>
            <person name="Henrissat B."/>
            <person name="Morin E."/>
            <person name="Kohler A."/>
            <person name="Barry K."/>
            <person name="LaButti K."/>
            <person name="Morin E."/>
            <person name="Salamov A."/>
            <person name="Lipzen A."/>
            <person name="Mereny Z."/>
            <person name="Hegedus B."/>
            <person name="Baldrian P."/>
            <person name="Stursova M."/>
            <person name="Weitz H."/>
            <person name="Taylor A."/>
            <person name="Grigoriev I.V."/>
            <person name="Nagy L.G."/>
            <person name="Martin F."/>
            <person name="Kauserud H."/>
        </authorList>
    </citation>
    <scope>NUCLEOTIDE SEQUENCE</scope>
    <source>
        <strain evidence="1">CBHHK002</strain>
    </source>
</reference>
<evidence type="ECO:0000313" key="1">
    <source>
        <dbReference type="EMBL" id="KAJ7333966.1"/>
    </source>
</evidence>
<sequence>MFMTSLAGYKVLAGEYGKAITLARGAQRLARLSSNLYREAEALKTEAYCWDMLGNFQHSLILLYRARNLVELCDMLESTLGNAIWYNQAYVHQMKSEYAQARQIAMEITQATSPDQYVDSHVGSLLRIAMIDILIGGSKHEVTCMVNNAKMLCQSASLIDMEVYCEIIIACLKLREGDCRTAREIFLKYLWTKPEVNEDCLEEMANIENWGKPNLEETSTWSVVYLAYSIKFQERLALYKALLFLGKIFLINKEDLTAESLFTVALDGFTYMDIHHSRADCMLYLGDLACRQGKFTKASTLWKEARPLFECSLQALGISRIDGRLAELEQQHGVEMESLARLNVPIIPPNPMIIIPGSPLCTGTGEEVEAQAENTGILASV</sequence>
<organism evidence="1 2">
    <name type="scientific">Mycena albidolilacea</name>
    <dbReference type="NCBI Taxonomy" id="1033008"/>
    <lineage>
        <taxon>Eukaryota</taxon>
        <taxon>Fungi</taxon>
        <taxon>Dikarya</taxon>
        <taxon>Basidiomycota</taxon>
        <taxon>Agaricomycotina</taxon>
        <taxon>Agaricomycetes</taxon>
        <taxon>Agaricomycetidae</taxon>
        <taxon>Agaricales</taxon>
        <taxon>Marasmiineae</taxon>
        <taxon>Mycenaceae</taxon>
        <taxon>Mycena</taxon>
    </lineage>
</organism>
<proteinExistence type="predicted"/>
<comment type="caution">
    <text evidence="1">The sequence shown here is derived from an EMBL/GenBank/DDBJ whole genome shotgun (WGS) entry which is preliminary data.</text>
</comment>
<evidence type="ECO:0000313" key="2">
    <source>
        <dbReference type="Proteomes" id="UP001218218"/>
    </source>
</evidence>
<protein>
    <submittedName>
        <fullName evidence="1">Uncharacterized protein</fullName>
    </submittedName>
</protein>
<dbReference type="Gene3D" id="1.25.40.10">
    <property type="entry name" value="Tetratricopeptide repeat domain"/>
    <property type="match status" value="1"/>
</dbReference>
<accession>A0AAD6ZQ26</accession>
<dbReference type="Proteomes" id="UP001218218">
    <property type="component" value="Unassembled WGS sequence"/>
</dbReference>
<dbReference type="SUPFAM" id="SSF48452">
    <property type="entry name" value="TPR-like"/>
    <property type="match status" value="2"/>
</dbReference>
<dbReference type="InterPro" id="IPR011990">
    <property type="entry name" value="TPR-like_helical_dom_sf"/>
</dbReference>
<dbReference type="EMBL" id="JARIHO010000033">
    <property type="protein sequence ID" value="KAJ7333966.1"/>
    <property type="molecule type" value="Genomic_DNA"/>
</dbReference>